<dbReference type="Pfam" id="PF13205">
    <property type="entry name" value="Big_5"/>
    <property type="match status" value="1"/>
</dbReference>
<dbReference type="STRING" id="1391653.AKJ08_2148"/>
<keyword evidence="1" id="KW-0732">Signal</keyword>
<dbReference type="Gene3D" id="2.60.40.1220">
    <property type="match status" value="2"/>
</dbReference>
<dbReference type="InterPro" id="IPR014755">
    <property type="entry name" value="Cu-Rt/internalin_Ig-like"/>
</dbReference>
<evidence type="ECO:0000256" key="1">
    <source>
        <dbReference type="ARBA" id="ARBA00022729"/>
    </source>
</evidence>
<dbReference type="SUPFAM" id="SSF89372">
    <property type="entry name" value="Fucose-specific lectin"/>
    <property type="match status" value="2"/>
</dbReference>
<dbReference type="KEGG" id="vin:AKJ08_2148"/>
<sequence>MRLTVDLAPDGDGAFHANGKVGFSVEVEGSPDSVELLGNGKPLLSADPSRPFDWDTTADAEGVYTVQAVARRDGLWAASERLKVVVDRTPPTALLRSPAPGAVVAEGFTVEVVFSEPVLPPTIDGASVRLTAGGTEVPASRMLSFDGKLLSIGSSARLEGTVEIALELSDRISDLAGNALSPVRWTWISPPDRVELKVLGATSSFVYANRLVEFQLSYTGSPDELALVRSGSLWQELSGDSFTWDVTDVPDGEFKISGMATYGGRQVLSDPITVRVDHQRPTATPTSPLEVWPTGPSTLRIDFSKDILPASITEASVRTESERGSSIRATASLEWNRTTMTVSIEGVEVADRLTLHLTDSITDKAGNPLVPATFQFVASAWNTVGGRLVAQDKRGFGSTITARSGGRPIVAWTERVGRASSTGVVRMRQWSGSSWTPMPEPTGARSFEPVLASTSDHRPVVAWTERSDQIGLGSQLYVSTWDGSSWQPLGDSSLNIDPGFDAKEPALALDDSDRPVVAWRQQVNGSPSGFGDTHVFVKRWTGSEWEQLGTSALATDGSSISVSVAVDAEGSPVVAWSQGGLQVRRWDGEAWVPVGSGPSAPNASLPKLVTDPAGGLVLAWIESGTGWTSLIQARRWNGSEWNLLGDGPVNVAGRSWIGTLSLALDPAGKPILAWGENRGHTGYLYLARWDGSTWTDVGTEGYTYGELWQGLSLAMDGERPLVALGLGDGTILVRSPVR</sequence>
<reference evidence="3 4" key="1">
    <citation type="submission" date="2015-08" db="EMBL/GenBank/DDBJ databases">
        <authorList>
            <person name="Babu N.S."/>
            <person name="Beckwith C.J."/>
            <person name="Beseler K.G."/>
            <person name="Brison A."/>
            <person name="Carone J.V."/>
            <person name="Caskin T.P."/>
            <person name="Diamond M."/>
            <person name="Durham M.E."/>
            <person name="Foxe J.M."/>
            <person name="Go M."/>
            <person name="Henderson B.A."/>
            <person name="Jones I.B."/>
            <person name="McGettigan J.A."/>
            <person name="Micheletti S.J."/>
            <person name="Nasrallah M.E."/>
            <person name="Ortiz D."/>
            <person name="Piller C.R."/>
            <person name="Privatt S.R."/>
            <person name="Schneider S.L."/>
            <person name="Sharp S."/>
            <person name="Smith T.C."/>
            <person name="Stanton J.D."/>
            <person name="Ullery H.E."/>
            <person name="Wilson R.J."/>
            <person name="Serrano M.G."/>
            <person name="Buck G."/>
            <person name="Lee V."/>
            <person name="Wang Y."/>
            <person name="Carvalho R."/>
            <person name="Voegtly L."/>
            <person name="Shi R."/>
            <person name="Duckworth R."/>
            <person name="Johnson A."/>
            <person name="Loviza R."/>
            <person name="Walstead R."/>
            <person name="Shah Z."/>
            <person name="Kiflezghi M."/>
            <person name="Wade K."/>
            <person name="Ball S.L."/>
            <person name="Bradley K.W."/>
            <person name="Asai D.J."/>
            <person name="Bowman C.A."/>
            <person name="Russell D.A."/>
            <person name="Pope W.H."/>
            <person name="Jacobs-Sera D."/>
            <person name="Hendrix R.W."/>
            <person name="Hatfull G.F."/>
        </authorList>
    </citation>
    <scope>NUCLEOTIDE SEQUENCE [LARGE SCALE GENOMIC DNA]</scope>
    <source>
        <strain evidence="3 4">DSM 27710</strain>
    </source>
</reference>
<evidence type="ECO:0000313" key="3">
    <source>
        <dbReference type="EMBL" id="AKU91761.1"/>
    </source>
</evidence>
<evidence type="ECO:0000259" key="2">
    <source>
        <dbReference type="Pfam" id="PF13205"/>
    </source>
</evidence>
<dbReference type="AlphaFoldDB" id="A0A0K1PED0"/>
<gene>
    <name evidence="3" type="ORF">AKJ08_2148</name>
</gene>
<name>A0A0K1PED0_9BACT</name>
<organism evidence="3 4">
    <name type="scientific">Vulgatibacter incomptus</name>
    <dbReference type="NCBI Taxonomy" id="1391653"/>
    <lineage>
        <taxon>Bacteria</taxon>
        <taxon>Pseudomonadati</taxon>
        <taxon>Myxococcota</taxon>
        <taxon>Myxococcia</taxon>
        <taxon>Myxococcales</taxon>
        <taxon>Cystobacterineae</taxon>
        <taxon>Vulgatibacteraceae</taxon>
        <taxon>Vulgatibacter</taxon>
    </lineage>
</organism>
<dbReference type="EMBL" id="CP012332">
    <property type="protein sequence ID" value="AKU91761.1"/>
    <property type="molecule type" value="Genomic_DNA"/>
</dbReference>
<dbReference type="RefSeq" id="WP_169788802.1">
    <property type="nucleotide sequence ID" value="NZ_CP012332.1"/>
</dbReference>
<accession>A0A0K1PED0</accession>
<dbReference type="Proteomes" id="UP000055590">
    <property type="component" value="Chromosome"/>
</dbReference>
<proteinExistence type="predicted"/>
<keyword evidence="4" id="KW-1185">Reference proteome</keyword>
<dbReference type="InterPro" id="IPR032812">
    <property type="entry name" value="SbsA_Ig"/>
</dbReference>
<evidence type="ECO:0000313" key="4">
    <source>
        <dbReference type="Proteomes" id="UP000055590"/>
    </source>
</evidence>
<protein>
    <recommendedName>
        <fullName evidence="2">SbsA Ig-like domain-containing protein</fullName>
    </recommendedName>
</protein>
<feature type="domain" description="SbsA Ig-like" evidence="2">
    <location>
        <begin position="87"/>
        <end position="186"/>
    </location>
</feature>